<feature type="repeat" description="TPR" evidence="3">
    <location>
        <begin position="510"/>
        <end position="543"/>
    </location>
</feature>
<feature type="repeat" description="TPR" evidence="3">
    <location>
        <begin position="476"/>
        <end position="509"/>
    </location>
</feature>
<sequence length="576" mass="64022">MWLIKNILSKKLQASNLGWMLTFAFLMANGCVIKTVLAEEKLEIQDFDYWASFCNLLQEEKKYPEAIAACNQAIALKPESPEIWMKRTEILIKQANYTEALVSADRTLRLKPKYALALAQRCQALLNLGKYAEAIAACDLALRADENWGNNTAVIAWYHKGLAESKLAQFNEALTSFNRALAINPESSLTLVAQCQALSNLERFTEAIKACDLAITTNKDWENKTPAIAWYTKGLLQKKNGEIAAAIASFDQAIAINPKEADIWLEHGRSLSLLEKPEQAIISYEFAVKLSPNYSLALASQSTALNKLGKYKEAQTASEQALQGDNRWGDTSAALAWEQRGIALAGQGNYEESIASLDRAIALNPKYATAWNNRAATQWYLGRYSEAIASSDRATTINPKYAQAWFNKGRILRTLEKYPEALAAYNKALENTTNLTDNSLLANIWANRSVVLWHLARNQEALVSADRAISINPELSQGWYNRGVVLLDLARYEEAMIAYNRANNLTPNNANILAGKGVALLKMGKFKEAIAAFDETLKLDPKNTLAQTNQSIAQKRLQEQLEQQKPKVLPAPNKGV</sequence>
<feature type="repeat" description="TPR" evidence="3">
    <location>
        <begin position="261"/>
        <end position="294"/>
    </location>
</feature>
<dbReference type="Gene3D" id="1.25.40.10">
    <property type="entry name" value="Tetratricopeptide repeat domain"/>
    <property type="match status" value="5"/>
</dbReference>
<dbReference type="PANTHER" id="PTHR44943:SF8">
    <property type="entry name" value="TPR REPEAT-CONTAINING PROTEIN MJ0263"/>
    <property type="match status" value="1"/>
</dbReference>
<dbReference type="Pfam" id="PF13432">
    <property type="entry name" value="TPR_16"/>
    <property type="match status" value="2"/>
</dbReference>
<evidence type="ECO:0000256" key="3">
    <source>
        <dbReference type="PROSITE-ProRule" id="PRU00339"/>
    </source>
</evidence>
<dbReference type="Pfam" id="PF13181">
    <property type="entry name" value="TPR_8"/>
    <property type="match status" value="3"/>
</dbReference>
<evidence type="ECO:0000313" key="4">
    <source>
        <dbReference type="EMBL" id="MBH8566327.1"/>
    </source>
</evidence>
<organism evidence="4 5">
    <name type="scientific">Amazonocrinis nigriterrae CENA67</name>
    <dbReference type="NCBI Taxonomy" id="2794033"/>
    <lineage>
        <taxon>Bacteria</taxon>
        <taxon>Bacillati</taxon>
        <taxon>Cyanobacteriota</taxon>
        <taxon>Cyanophyceae</taxon>
        <taxon>Nostocales</taxon>
        <taxon>Nostocaceae</taxon>
        <taxon>Amazonocrinis</taxon>
        <taxon>Amazonocrinis nigriterrae</taxon>
    </lineage>
</organism>
<reference evidence="4 5" key="1">
    <citation type="journal article" date="2021" name="Int. J. Syst. Evol. Microbiol.">
        <title>Amazonocrinis nigriterrae gen. nov., sp. nov., Atlanticothrix silvestris gen. nov., sp. nov. and Dendronalium phyllosphericum gen. nov., sp. nov., nostocacean cyanobacteria from Brazilian environments.</title>
        <authorList>
            <person name="Alvarenga D.O."/>
            <person name="Andreote A.P.D."/>
            <person name="Branco L.H.Z."/>
            <person name="Delbaje E."/>
            <person name="Cruz R.B."/>
            <person name="Varani A.M."/>
            <person name="Fiore M.F."/>
        </authorList>
    </citation>
    <scope>NUCLEOTIDE SEQUENCE [LARGE SCALE GENOMIC DNA]</scope>
    <source>
        <strain evidence="4 5">CENA67</strain>
    </source>
</reference>
<evidence type="ECO:0000313" key="5">
    <source>
        <dbReference type="Proteomes" id="UP000632766"/>
    </source>
</evidence>
<dbReference type="InterPro" id="IPR011990">
    <property type="entry name" value="TPR-like_helical_dom_sf"/>
</dbReference>
<dbReference type="Proteomes" id="UP000632766">
    <property type="component" value="Unassembled WGS sequence"/>
</dbReference>
<proteinExistence type="predicted"/>
<dbReference type="PROSITE" id="PS50293">
    <property type="entry name" value="TPR_REGION"/>
    <property type="match status" value="2"/>
</dbReference>
<dbReference type="EMBL" id="JAECZC010000093">
    <property type="protein sequence ID" value="MBH8566327.1"/>
    <property type="molecule type" value="Genomic_DNA"/>
</dbReference>
<dbReference type="PROSITE" id="PS50005">
    <property type="entry name" value="TPR"/>
    <property type="match status" value="8"/>
</dbReference>
<dbReference type="Pfam" id="PF07719">
    <property type="entry name" value="TPR_2"/>
    <property type="match status" value="2"/>
</dbReference>
<keyword evidence="1" id="KW-0677">Repeat</keyword>
<protein>
    <submittedName>
        <fullName evidence="4">Tetratricopeptide repeat protein</fullName>
    </submittedName>
</protein>
<dbReference type="PANTHER" id="PTHR44943">
    <property type="entry name" value="CELLULOSE SYNTHASE OPERON PROTEIN C"/>
    <property type="match status" value="1"/>
</dbReference>
<dbReference type="Pfam" id="PF00515">
    <property type="entry name" value="TPR_1"/>
    <property type="match status" value="1"/>
</dbReference>
<comment type="caution">
    <text evidence="4">The sequence shown here is derived from an EMBL/GenBank/DDBJ whole genome shotgun (WGS) entry which is preliminary data.</text>
</comment>
<feature type="repeat" description="TPR" evidence="3">
    <location>
        <begin position="227"/>
        <end position="260"/>
    </location>
</feature>
<dbReference type="InterPro" id="IPR051685">
    <property type="entry name" value="Ycf3/AcsC/BcsC/TPR_MFPF"/>
</dbReference>
<feature type="repeat" description="TPR" evidence="3">
    <location>
        <begin position="368"/>
        <end position="401"/>
    </location>
</feature>
<dbReference type="AlphaFoldDB" id="A0A8J7HZL7"/>
<accession>A0A8J7HZL7</accession>
<feature type="repeat" description="TPR" evidence="3">
    <location>
        <begin position="402"/>
        <end position="435"/>
    </location>
</feature>
<dbReference type="SMART" id="SM00028">
    <property type="entry name" value="TPR"/>
    <property type="match status" value="14"/>
</dbReference>
<dbReference type="SUPFAM" id="SSF48452">
    <property type="entry name" value="TPR-like"/>
    <property type="match status" value="3"/>
</dbReference>
<dbReference type="InterPro" id="IPR019734">
    <property type="entry name" value="TPR_rpt"/>
</dbReference>
<feature type="repeat" description="TPR" evidence="3">
    <location>
        <begin position="334"/>
        <end position="367"/>
    </location>
</feature>
<dbReference type="InterPro" id="IPR013105">
    <property type="entry name" value="TPR_2"/>
</dbReference>
<name>A0A8J7HZL7_9NOST</name>
<gene>
    <name evidence="4" type="ORF">I8748_29950</name>
</gene>
<keyword evidence="5" id="KW-1185">Reference proteome</keyword>
<keyword evidence="2 3" id="KW-0802">TPR repeat</keyword>
<feature type="repeat" description="TPR" evidence="3">
    <location>
        <begin position="154"/>
        <end position="187"/>
    </location>
</feature>
<evidence type="ECO:0000256" key="2">
    <source>
        <dbReference type="ARBA" id="ARBA00022803"/>
    </source>
</evidence>
<evidence type="ECO:0000256" key="1">
    <source>
        <dbReference type="ARBA" id="ARBA00022737"/>
    </source>
</evidence>